<keyword evidence="2" id="KW-1185">Reference proteome</keyword>
<organism evidence="1 2">
    <name type="scientific">Microtetraspora malaysiensis</name>
    <dbReference type="NCBI Taxonomy" id="161358"/>
    <lineage>
        <taxon>Bacteria</taxon>
        <taxon>Bacillati</taxon>
        <taxon>Actinomycetota</taxon>
        <taxon>Actinomycetes</taxon>
        <taxon>Streptosporangiales</taxon>
        <taxon>Streptosporangiaceae</taxon>
        <taxon>Microtetraspora</taxon>
    </lineage>
</organism>
<accession>A0ABW6T5S5</accession>
<name>A0ABW6T5S5_9ACTN</name>
<dbReference type="Proteomes" id="UP001602013">
    <property type="component" value="Unassembled WGS sequence"/>
</dbReference>
<dbReference type="EMBL" id="JBIASD010000052">
    <property type="protein sequence ID" value="MFF3671717.1"/>
    <property type="molecule type" value="Genomic_DNA"/>
</dbReference>
<reference evidence="1 2" key="1">
    <citation type="submission" date="2024-10" db="EMBL/GenBank/DDBJ databases">
        <title>The Natural Products Discovery Center: Release of the First 8490 Sequenced Strains for Exploring Actinobacteria Biosynthetic Diversity.</title>
        <authorList>
            <person name="Kalkreuter E."/>
            <person name="Kautsar S.A."/>
            <person name="Yang D."/>
            <person name="Bader C.D."/>
            <person name="Teijaro C.N."/>
            <person name="Fluegel L."/>
            <person name="Davis C.M."/>
            <person name="Simpson J.R."/>
            <person name="Lauterbach L."/>
            <person name="Steele A.D."/>
            <person name="Gui C."/>
            <person name="Meng S."/>
            <person name="Li G."/>
            <person name="Viehrig K."/>
            <person name="Ye F."/>
            <person name="Su P."/>
            <person name="Kiefer A.F."/>
            <person name="Nichols A."/>
            <person name="Cepeda A.J."/>
            <person name="Yan W."/>
            <person name="Fan B."/>
            <person name="Jiang Y."/>
            <person name="Adhikari A."/>
            <person name="Zheng C.-J."/>
            <person name="Schuster L."/>
            <person name="Cowan T.M."/>
            <person name="Smanski M.J."/>
            <person name="Chevrette M.G."/>
            <person name="De Carvalho L.P.S."/>
            <person name="Shen B."/>
        </authorList>
    </citation>
    <scope>NUCLEOTIDE SEQUENCE [LARGE SCALE GENOMIC DNA]</scope>
    <source>
        <strain evidence="1 2">NPDC002173</strain>
    </source>
</reference>
<sequence>MTVDPRWVRLGDALKARRTELSRAVDADWRFRRRFVDAHHLDYRTTSDLEEHRRDNYTDATYRRVEAAYRWASGSIVAILEGGEPAALPLDAEPDEASREQLTLQRLQEGDFDTVMAAATDALERMSEKDRARAAGEMIRILHDLIREDKEGGDLSG</sequence>
<evidence type="ECO:0000313" key="2">
    <source>
        <dbReference type="Proteomes" id="UP001602013"/>
    </source>
</evidence>
<protein>
    <submittedName>
        <fullName evidence="1">Uncharacterized protein</fullName>
    </submittedName>
</protein>
<dbReference type="RefSeq" id="WP_387417884.1">
    <property type="nucleotide sequence ID" value="NZ_JBIASD010000052.1"/>
</dbReference>
<proteinExistence type="predicted"/>
<gene>
    <name evidence="1" type="ORF">ACFYXI_39650</name>
</gene>
<comment type="caution">
    <text evidence="1">The sequence shown here is derived from an EMBL/GenBank/DDBJ whole genome shotgun (WGS) entry which is preliminary data.</text>
</comment>
<evidence type="ECO:0000313" key="1">
    <source>
        <dbReference type="EMBL" id="MFF3671717.1"/>
    </source>
</evidence>